<gene>
    <name evidence="3" type="ORF">PGLA1383_LOCUS49615</name>
</gene>
<protein>
    <submittedName>
        <fullName evidence="3">Uncharacterized protein</fullName>
    </submittedName>
</protein>
<dbReference type="AlphaFoldDB" id="A0A813H7V7"/>
<dbReference type="PANTHER" id="PTHR45982">
    <property type="entry name" value="REGULATOR OF CHROMOSOME CONDENSATION"/>
    <property type="match status" value="1"/>
</dbReference>
<comment type="caution">
    <text evidence="3">The sequence shown here is derived from an EMBL/GenBank/DDBJ whole genome shotgun (WGS) entry which is preliminary data.</text>
</comment>
<name>A0A813H7V7_POLGL</name>
<dbReference type="InterPro" id="IPR051553">
    <property type="entry name" value="Ran_GTPase-activating"/>
</dbReference>
<feature type="non-terminal residue" evidence="3">
    <location>
        <position position="709"/>
    </location>
</feature>
<organism evidence="3 4">
    <name type="scientific">Polarella glacialis</name>
    <name type="common">Dinoflagellate</name>
    <dbReference type="NCBI Taxonomy" id="89957"/>
    <lineage>
        <taxon>Eukaryota</taxon>
        <taxon>Sar</taxon>
        <taxon>Alveolata</taxon>
        <taxon>Dinophyceae</taxon>
        <taxon>Suessiales</taxon>
        <taxon>Suessiaceae</taxon>
        <taxon>Polarella</taxon>
    </lineage>
</organism>
<evidence type="ECO:0000313" key="4">
    <source>
        <dbReference type="Proteomes" id="UP000654075"/>
    </source>
</evidence>
<dbReference type="EMBL" id="CAJNNV010030851">
    <property type="protein sequence ID" value="CAE8633900.1"/>
    <property type="molecule type" value="Genomic_DNA"/>
</dbReference>
<dbReference type="GO" id="GO:0006281">
    <property type="term" value="P:DNA repair"/>
    <property type="evidence" value="ECO:0007669"/>
    <property type="project" value="InterPro"/>
</dbReference>
<dbReference type="Proteomes" id="UP000654075">
    <property type="component" value="Unassembled WGS sequence"/>
</dbReference>
<sequence length="709" mass="74759">VVHFPGFGDALPLESDEEVAKACVGACSVHAKLILLEFEDRLRVALTTANLKQKSWCFNGEAVWVQDFPRGAGGPDAGRLLEAGGFARVLGHFVADLLTASHGNRQGDWIARLASFDFSGVAQGVRLIASLPGFFARARAVTAGQLSLRLEADAEEELAESATVAHLRRGEGGATWELSSARGQRLGRLRDSSAEALAAAEAVGTCPASGRLAYGGCMVRKRFAVIKLPENRPTYIVDVGRLMSSALSPSSASSAAPQICLGAEAGTRSQELSTCAKPQPQVCTYNHHVDVNFWTKLPELEQRDKLDLVIKGTWRGHCKAHEIFQAAYKSKPGFPCKLRHGSDELSPQSALATLCLNCARLTVVWMRGAAQNKQFPVTRTFAAIKSDGSVIAWGNSDFGGDCSCVEHRLQEDVVQVGANGGAFAAIKSDGSVITWGHSDLGGNSSRVEHRLQEGVVQIVSSKGAFAAIKSNGSVITWGGYESDSSLVEHRLQDGVVQIVGNSMAFAAIKSDGSVITWGDSDFGGDSSHVEHRLQEGIVQVVGSEGAFAAVKSDGSVIAWGNSDFGGNTFRVEHRLQEGVEQVVGNSQAFAAIKSDGSVITWGDGDLNLGGDSSLVEHRLQEGVVRVVGNGGAFAAIKSDGSVITWGHSDSGGDSSRVVVTVLFMNIDSKKAFAALKSDGSVITWGNSGSGGDSSLVEHRLQEGVNGVVS</sequence>
<evidence type="ECO:0000313" key="3">
    <source>
        <dbReference type="EMBL" id="CAE8633900.1"/>
    </source>
</evidence>
<dbReference type="GO" id="GO:0005634">
    <property type="term" value="C:nucleus"/>
    <property type="evidence" value="ECO:0007669"/>
    <property type="project" value="InterPro"/>
</dbReference>
<dbReference type="InterPro" id="IPR010347">
    <property type="entry name" value="Tdp1"/>
</dbReference>
<dbReference type="Pfam" id="PF06087">
    <property type="entry name" value="Tyr-DNA_phospho"/>
    <property type="match status" value="1"/>
</dbReference>
<dbReference type="GO" id="GO:0008081">
    <property type="term" value="F:phosphoric diester hydrolase activity"/>
    <property type="evidence" value="ECO:0007669"/>
    <property type="project" value="InterPro"/>
</dbReference>
<dbReference type="SUPFAM" id="SSF50985">
    <property type="entry name" value="RCC1/BLIP-II"/>
    <property type="match status" value="1"/>
</dbReference>
<feature type="binding site" evidence="2">
    <location>
        <position position="32"/>
    </location>
    <ligand>
        <name>substrate</name>
    </ligand>
</feature>
<proteinExistence type="predicted"/>
<dbReference type="Gene3D" id="2.130.10.30">
    <property type="entry name" value="Regulator of chromosome condensation 1/beta-lactamase-inhibitor protein II"/>
    <property type="match status" value="2"/>
</dbReference>
<dbReference type="PANTHER" id="PTHR45982:SF1">
    <property type="entry name" value="REGULATOR OF CHROMOSOME CONDENSATION"/>
    <property type="match status" value="1"/>
</dbReference>
<accession>A0A813H7V7</accession>
<dbReference type="Gene3D" id="3.30.870.10">
    <property type="entry name" value="Endonuclease Chain A"/>
    <property type="match status" value="1"/>
</dbReference>
<dbReference type="SUPFAM" id="SSF56024">
    <property type="entry name" value="Phospholipase D/nuclease"/>
    <property type="match status" value="1"/>
</dbReference>
<reference evidence="3" key="1">
    <citation type="submission" date="2021-02" db="EMBL/GenBank/DDBJ databases">
        <authorList>
            <person name="Dougan E. K."/>
            <person name="Rhodes N."/>
            <person name="Thang M."/>
            <person name="Chan C."/>
        </authorList>
    </citation>
    <scope>NUCLEOTIDE SEQUENCE</scope>
</reference>
<keyword evidence="4" id="KW-1185">Reference proteome</keyword>
<feature type="active site" description="Nucleophile" evidence="1">
    <location>
        <position position="30"/>
    </location>
</feature>
<evidence type="ECO:0000256" key="1">
    <source>
        <dbReference type="PIRSR" id="PIRSR610347-1"/>
    </source>
</evidence>
<dbReference type="OrthoDB" id="5370059at2759"/>
<dbReference type="InterPro" id="IPR009091">
    <property type="entry name" value="RCC1/BLIP-II"/>
</dbReference>
<evidence type="ECO:0000256" key="2">
    <source>
        <dbReference type="PIRSR" id="PIRSR610347-2"/>
    </source>
</evidence>